<dbReference type="PROSITE" id="PS50172">
    <property type="entry name" value="BRCT"/>
    <property type="match status" value="1"/>
</dbReference>
<comment type="similarity">
    <text evidence="1 8">Belongs to the RAP1 family.</text>
</comment>
<dbReference type="EMBL" id="KI912115">
    <property type="protein sequence ID" value="ETS78114.1"/>
    <property type="molecule type" value="Genomic_DNA"/>
</dbReference>
<evidence type="ECO:0000259" key="11">
    <source>
        <dbReference type="PROSITE" id="PS51011"/>
    </source>
</evidence>
<dbReference type="OMA" id="WKYITDS"/>
<evidence type="ECO:0000256" key="2">
    <source>
        <dbReference type="ARBA" id="ARBA00022454"/>
    </source>
</evidence>
<dbReference type="KEGG" id="pfy:PFICI_10176"/>
<gene>
    <name evidence="12" type="ORF">PFICI_10176</name>
</gene>
<organism evidence="12 13">
    <name type="scientific">Pestalotiopsis fici (strain W106-1 / CGMCC3.15140)</name>
    <dbReference type="NCBI Taxonomy" id="1229662"/>
    <lineage>
        <taxon>Eukaryota</taxon>
        <taxon>Fungi</taxon>
        <taxon>Dikarya</taxon>
        <taxon>Ascomycota</taxon>
        <taxon>Pezizomycotina</taxon>
        <taxon>Sordariomycetes</taxon>
        <taxon>Xylariomycetidae</taxon>
        <taxon>Amphisphaeriales</taxon>
        <taxon>Sporocadaceae</taxon>
        <taxon>Pestalotiopsis</taxon>
    </lineage>
</organism>
<dbReference type="InterPro" id="IPR039595">
    <property type="entry name" value="TE2IP/Rap1"/>
</dbReference>
<feature type="compositionally biased region" description="Acidic residues" evidence="9">
    <location>
        <begin position="276"/>
        <end position="290"/>
    </location>
</feature>
<dbReference type="PANTHER" id="PTHR16466">
    <property type="entry name" value="TELOMERE REPEAT-BINDING FACTOR 2-INTERACTING PROTEIN 1"/>
    <property type="match status" value="1"/>
</dbReference>
<dbReference type="AlphaFoldDB" id="W3WWD2"/>
<evidence type="ECO:0000313" key="13">
    <source>
        <dbReference type="Proteomes" id="UP000030651"/>
    </source>
</evidence>
<feature type="compositionally biased region" description="Basic and acidic residues" evidence="9">
    <location>
        <begin position="331"/>
        <end position="353"/>
    </location>
</feature>
<dbReference type="InterPro" id="IPR001606">
    <property type="entry name" value="ARID_dom"/>
</dbReference>
<feature type="compositionally biased region" description="Basic and acidic residues" evidence="9">
    <location>
        <begin position="687"/>
        <end position="697"/>
    </location>
</feature>
<evidence type="ECO:0000256" key="9">
    <source>
        <dbReference type="SAM" id="MobiDB-lite"/>
    </source>
</evidence>
<dbReference type="Pfam" id="PF01388">
    <property type="entry name" value="ARID"/>
    <property type="match status" value="1"/>
</dbReference>
<dbReference type="InterPro" id="IPR036420">
    <property type="entry name" value="BRCT_dom_sf"/>
</dbReference>
<evidence type="ECO:0000256" key="3">
    <source>
        <dbReference type="ARBA" id="ARBA00022895"/>
    </source>
</evidence>
<feature type="region of interest" description="Disordered" evidence="9">
    <location>
        <begin position="174"/>
        <end position="222"/>
    </location>
</feature>
<keyword evidence="7 8" id="KW-0539">Nucleus</keyword>
<dbReference type="InterPro" id="IPR038104">
    <property type="entry name" value="Rap1_C_sf"/>
</dbReference>
<dbReference type="Pfam" id="PF11626">
    <property type="entry name" value="Rap1_C"/>
    <property type="match status" value="1"/>
</dbReference>
<feature type="compositionally biased region" description="Basic and acidic residues" evidence="9">
    <location>
        <begin position="573"/>
        <end position="587"/>
    </location>
</feature>
<evidence type="ECO:0000256" key="1">
    <source>
        <dbReference type="ARBA" id="ARBA00010467"/>
    </source>
</evidence>
<dbReference type="RefSeq" id="XP_007836948.1">
    <property type="nucleotide sequence ID" value="XM_007838757.1"/>
</dbReference>
<keyword evidence="6" id="KW-0804">Transcription</keyword>
<feature type="compositionally biased region" description="Polar residues" evidence="9">
    <location>
        <begin position="791"/>
        <end position="810"/>
    </location>
</feature>
<evidence type="ECO:0000256" key="6">
    <source>
        <dbReference type="ARBA" id="ARBA00023163"/>
    </source>
</evidence>
<dbReference type="Proteomes" id="UP000030651">
    <property type="component" value="Unassembled WGS sequence"/>
</dbReference>
<accession>W3WWD2</accession>
<dbReference type="GO" id="GO:0010833">
    <property type="term" value="P:telomere maintenance via telomere lengthening"/>
    <property type="evidence" value="ECO:0007669"/>
    <property type="project" value="UniProtKB-UniRule"/>
</dbReference>
<dbReference type="InterPro" id="IPR015010">
    <property type="entry name" value="TERF2IP_Myb"/>
</dbReference>
<feature type="domain" description="BRCT" evidence="10">
    <location>
        <begin position="14"/>
        <end position="93"/>
    </location>
</feature>
<dbReference type="OrthoDB" id="435460at2759"/>
<evidence type="ECO:0000256" key="5">
    <source>
        <dbReference type="ARBA" id="ARBA00023159"/>
    </source>
</evidence>
<comment type="subcellular location">
    <subcellularLocation>
        <location evidence="8">Nucleus</location>
    </subcellularLocation>
    <subcellularLocation>
        <location evidence="8">Chromosome</location>
        <location evidence="8">Telomere</location>
    </subcellularLocation>
</comment>
<dbReference type="SMART" id="SM00501">
    <property type="entry name" value="BRIGHT"/>
    <property type="match status" value="1"/>
</dbReference>
<feature type="compositionally biased region" description="Polar residues" evidence="9">
    <location>
        <begin position="528"/>
        <end position="540"/>
    </location>
</feature>
<evidence type="ECO:0000256" key="8">
    <source>
        <dbReference type="RuleBase" id="RU367107"/>
    </source>
</evidence>
<dbReference type="GO" id="GO:0042162">
    <property type="term" value="F:telomeric DNA binding"/>
    <property type="evidence" value="ECO:0007669"/>
    <property type="project" value="TreeGrafter"/>
</dbReference>
<keyword evidence="5" id="KW-0010">Activator</keyword>
<evidence type="ECO:0000259" key="10">
    <source>
        <dbReference type="PROSITE" id="PS50172"/>
    </source>
</evidence>
<dbReference type="CDD" id="cd16100">
    <property type="entry name" value="ARID"/>
    <property type="match status" value="1"/>
</dbReference>
<dbReference type="Pfam" id="PF16589">
    <property type="entry name" value="BRCT_2"/>
    <property type="match status" value="1"/>
</dbReference>
<dbReference type="SUPFAM" id="SSF46689">
    <property type="entry name" value="Homeodomain-like"/>
    <property type="match status" value="2"/>
</dbReference>
<evidence type="ECO:0000256" key="4">
    <source>
        <dbReference type="ARBA" id="ARBA00023015"/>
    </source>
</evidence>
<dbReference type="Gene3D" id="1.10.10.2170">
    <property type="match status" value="1"/>
</dbReference>
<dbReference type="Gene3D" id="1.10.150.60">
    <property type="entry name" value="ARID DNA-binding domain"/>
    <property type="match status" value="1"/>
</dbReference>
<name>W3WWD2_PESFW</name>
<dbReference type="InParanoid" id="W3WWD2"/>
<dbReference type="eggNOG" id="ENOG502S85C">
    <property type="taxonomic scope" value="Eukaryota"/>
</dbReference>
<dbReference type="Gene3D" id="1.10.10.60">
    <property type="entry name" value="Homeodomain-like"/>
    <property type="match status" value="2"/>
</dbReference>
<keyword evidence="4" id="KW-0805">Transcription regulation</keyword>
<feature type="region of interest" description="Disordered" evidence="9">
    <location>
        <begin position="527"/>
        <end position="611"/>
    </location>
</feature>
<feature type="compositionally biased region" description="Polar residues" evidence="9">
    <location>
        <begin position="355"/>
        <end position="389"/>
    </location>
</feature>
<comment type="function">
    <text evidence="8">Involved in the regulation of telomere length, clustering and has a specific role in telomere position effect (TPE).</text>
</comment>
<comment type="subunit">
    <text evidence="8">Homodimer.</text>
</comment>
<dbReference type="CDD" id="cd11655">
    <property type="entry name" value="rap1_myb-like"/>
    <property type="match status" value="2"/>
</dbReference>
<dbReference type="GO" id="GO:0031848">
    <property type="term" value="P:protection from non-homologous end joining at telomere"/>
    <property type="evidence" value="ECO:0007669"/>
    <property type="project" value="TreeGrafter"/>
</dbReference>
<dbReference type="SUPFAM" id="SSF46774">
    <property type="entry name" value="ARID-like"/>
    <property type="match status" value="1"/>
</dbReference>
<feature type="compositionally biased region" description="Low complexity" evidence="9">
    <location>
        <begin position="825"/>
        <end position="834"/>
    </location>
</feature>
<dbReference type="SMART" id="SM01014">
    <property type="entry name" value="ARID"/>
    <property type="match status" value="1"/>
</dbReference>
<dbReference type="InterPro" id="IPR009057">
    <property type="entry name" value="Homeodomain-like_sf"/>
</dbReference>
<sequence length="949" mass="108188">MSAAIVYEGQMEGQGGTLFKDLKFWVAQRVPMRQTWLQNIENNGGTITKLEKKADYLIADHARKDSPAGSYSWKWIEDSVKSGQLMDQAQYAIKPPGNETRPVGTVNQKTTRRAFTKADDELLSRFVTRKEKQGVAVSGNVIYKQFEAKYPHHTFQSWRDRWVKKLQFLDRPNVSENEPSLSPPPETAPVASSAPARPTRGPGPPNANSTDPSRRKRRVRFTPDEDKLLLQYVDEMKNAGHAVKGKTIYEGLAVDFPQHTAQSWRDRYLRYLAPPDEQESVEEEPTEEEAAPPSPPVTRSRRNAQKVDQADRPPPKQDSRVSSTQRKTRNHTTDVVESDARKEDMPLRIRPSIEEPSNVTQTPNDNSPTLEASNQHGQDEASASDSEQQAVPPDSPMQTQQEILETSLKTRTGFHECLAAFKEESSEVNYWPTIQGRAIDLWDLWQSVQAQKVEFVERDWERVAEDLEFDWVALPTVTDEIRQCYESHLLEFEKMVENFFATSENGEDDTQQEVTDSQEVAQPMLLPVNTQSDSHFNSSPPKQPSRKRAREAETAIASGLAYPESPRKRTKLRRDSEIPSTPDDKNGTVHLRQAARGKASPQLGAQPVLPRSSHSLMSKLYWKQIEREVQEQIKESIALSSARKAMVEPETQDFQFGTQEMDDFGEEFSEEDGQERETQRVTPSEQLRSELDAENRRRTLNRVSPLPDDAAESSFLDNYEPDFFGEMDTPEPSFAHRPNPVLSRVAMQPPNKRRSLPASFTRDNRPSPYGRMSMPGPARMSSGAPTPFRQWISSTPQPQQAQRPEWTTYTPQPQPPRRSEWMSTPQPQAQSARRAQSKAEELADVVEYWVALGYSPDIARRSLEATTWESSLAGRIMQFLKDGNAMPTNWEGVWTPRDDENLILIDSPGQPRDDREIRKRAKAADRLVTKHGEQRMELRRKWLYTRSTL</sequence>
<dbReference type="STRING" id="1229662.W3WWD2"/>
<keyword evidence="2 8" id="KW-0158">Chromosome</keyword>
<feature type="domain" description="ARID" evidence="11">
    <location>
        <begin position="408"/>
        <end position="497"/>
    </location>
</feature>
<feature type="region of interest" description="Disordered" evidence="9">
    <location>
        <begin position="276"/>
        <end position="400"/>
    </location>
</feature>
<feature type="compositionally biased region" description="Basic and acidic residues" evidence="9">
    <location>
        <begin position="308"/>
        <end position="319"/>
    </location>
</feature>
<proteinExistence type="inferred from homology"/>
<reference evidence="13" key="1">
    <citation type="journal article" date="2015" name="BMC Genomics">
        <title>Genomic and transcriptomic analysis of the endophytic fungus Pestalotiopsis fici reveals its lifestyle and high potential for synthesis of natural products.</title>
        <authorList>
            <person name="Wang X."/>
            <person name="Zhang X."/>
            <person name="Liu L."/>
            <person name="Xiang M."/>
            <person name="Wang W."/>
            <person name="Sun X."/>
            <person name="Che Y."/>
            <person name="Guo L."/>
            <person name="Liu G."/>
            <person name="Guo L."/>
            <person name="Wang C."/>
            <person name="Yin W.B."/>
            <person name="Stadler M."/>
            <person name="Zhang X."/>
            <person name="Liu X."/>
        </authorList>
    </citation>
    <scope>NUCLEOTIDE SEQUENCE [LARGE SCALE GENOMIC DNA]</scope>
    <source>
        <strain evidence="13">W106-1 / CGMCC3.15140</strain>
    </source>
</reference>
<dbReference type="PROSITE" id="PS51011">
    <property type="entry name" value="ARID"/>
    <property type="match status" value="1"/>
</dbReference>
<dbReference type="GeneID" id="19275189"/>
<dbReference type="Pfam" id="PF08914">
    <property type="entry name" value="Myb_Rap1"/>
    <property type="match status" value="2"/>
</dbReference>
<feature type="region of interest" description="Disordered" evidence="9">
    <location>
        <begin position="666"/>
        <end position="714"/>
    </location>
</feature>
<dbReference type="InterPro" id="IPR001357">
    <property type="entry name" value="BRCT_dom"/>
</dbReference>
<dbReference type="SUPFAM" id="SSF52113">
    <property type="entry name" value="BRCT domain"/>
    <property type="match status" value="1"/>
</dbReference>
<dbReference type="InterPro" id="IPR021661">
    <property type="entry name" value="Rap1_C"/>
</dbReference>
<dbReference type="Gene3D" id="3.40.50.10190">
    <property type="entry name" value="BRCT domain"/>
    <property type="match status" value="1"/>
</dbReference>
<dbReference type="InterPro" id="IPR036431">
    <property type="entry name" value="ARID_dom_sf"/>
</dbReference>
<evidence type="ECO:0000256" key="7">
    <source>
        <dbReference type="ARBA" id="ARBA00023242"/>
    </source>
</evidence>
<dbReference type="GO" id="GO:0070187">
    <property type="term" value="C:shelterin complex"/>
    <property type="evidence" value="ECO:0007669"/>
    <property type="project" value="TreeGrafter"/>
</dbReference>
<dbReference type="PANTHER" id="PTHR16466:SF6">
    <property type="entry name" value="TELOMERIC REPEAT-BINDING FACTOR 2-INTERACTING PROTEIN 1"/>
    <property type="match status" value="1"/>
</dbReference>
<keyword evidence="13" id="KW-1185">Reference proteome</keyword>
<feature type="region of interest" description="Disordered" evidence="9">
    <location>
        <begin position="744"/>
        <end position="836"/>
    </location>
</feature>
<protein>
    <recommendedName>
        <fullName evidence="8">DNA-binding protein RAP1</fullName>
    </recommendedName>
</protein>
<dbReference type="HOGENOM" id="CLU_006783_1_0_1"/>
<evidence type="ECO:0000313" key="12">
    <source>
        <dbReference type="EMBL" id="ETS78114.1"/>
    </source>
</evidence>
<keyword evidence="3 8" id="KW-0779">Telomere</keyword>